<dbReference type="AlphaFoldDB" id="A0A5Q4BIT1"/>
<dbReference type="OrthoDB" id="4828976at2759"/>
<evidence type="ECO:0000313" key="2">
    <source>
        <dbReference type="EMBL" id="TQN66840.1"/>
    </source>
</evidence>
<reference evidence="2 3" key="1">
    <citation type="journal article" date="2019" name="Sci. Rep.">
        <title>Colletotrichum shisoi sp. nov., an anthracnose pathogen of Perilla frutescens in Japan: molecular phylogenetic, morphological and genomic evidence.</title>
        <authorList>
            <person name="Gan P."/>
            <person name="Tsushima A."/>
            <person name="Hiroyama R."/>
            <person name="Narusaka M."/>
            <person name="Takano Y."/>
            <person name="Narusaka Y."/>
            <person name="Kawaradani M."/>
            <person name="Damm U."/>
            <person name="Shirasu K."/>
        </authorList>
    </citation>
    <scope>NUCLEOTIDE SEQUENCE [LARGE SCALE GENOMIC DNA]</scope>
    <source>
        <strain evidence="2 3">PG-2018a</strain>
    </source>
</reference>
<comment type="caution">
    <text evidence="2">The sequence shown here is derived from an EMBL/GenBank/DDBJ whole genome shotgun (WGS) entry which is preliminary data.</text>
</comment>
<proteinExistence type="predicted"/>
<accession>A0A5Q4BIT1</accession>
<feature type="region of interest" description="Disordered" evidence="1">
    <location>
        <begin position="1"/>
        <end position="78"/>
    </location>
</feature>
<protein>
    <submittedName>
        <fullName evidence="2">Uncharacterized protein</fullName>
    </submittedName>
</protein>
<name>A0A5Q4BIT1_9PEZI</name>
<gene>
    <name evidence="2" type="ORF">CSHISOI_08601</name>
</gene>
<dbReference type="EMBL" id="PUHP01001082">
    <property type="protein sequence ID" value="TQN66840.1"/>
    <property type="molecule type" value="Genomic_DNA"/>
</dbReference>
<feature type="compositionally biased region" description="Polar residues" evidence="1">
    <location>
        <begin position="18"/>
        <end position="29"/>
    </location>
</feature>
<keyword evidence="3" id="KW-1185">Reference proteome</keyword>
<sequence length="206" mass="23481">MSRTSDEDIQTGRLPLLQTGSSPVQTMDDSVQPFLDTVSVEPDSPTDPTPVTGSDSGPDEPPEDLLASQQKNGLDGLRARRDRKLRHIQRTFDHQRARIQQYFARRRAEATDEYESGLCDCRLNFLSFRRSLQLELEEIREQEQNGIIVLLEGERIERGAAERWHDGREKKYIQECREEWAQKCPATPFWYEGPGAVSQSAAFSGV</sequence>
<dbReference type="Proteomes" id="UP000326340">
    <property type="component" value="Unassembled WGS sequence"/>
</dbReference>
<evidence type="ECO:0000256" key="1">
    <source>
        <dbReference type="SAM" id="MobiDB-lite"/>
    </source>
</evidence>
<organism evidence="2 3">
    <name type="scientific">Colletotrichum shisoi</name>
    <dbReference type="NCBI Taxonomy" id="2078593"/>
    <lineage>
        <taxon>Eukaryota</taxon>
        <taxon>Fungi</taxon>
        <taxon>Dikarya</taxon>
        <taxon>Ascomycota</taxon>
        <taxon>Pezizomycotina</taxon>
        <taxon>Sordariomycetes</taxon>
        <taxon>Hypocreomycetidae</taxon>
        <taxon>Glomerellales</taxon>
        <taxon>Glomerellaceae</taxon>
        <taxon>Colletotrichum</taxon>
        <taxon>Colletotrichum destructivum species complex</taxon>
    </lineage>
</organism>
<evidence type="ECO:0000313" key="3">
    <source>
        <dbReference type="Proteomes" id="UP000326340"/>
    </source>
</evidence>